<dbReference type="EMBL" id="FWZB01000031">
    <property type="protein sequence ID" value="SMD84575.1"/>
    <property type="molecule type" value="Genomic_DNA"/>
</dbReference>
<sequence>MINLEIEVFSSHEIIDNYYSLYVNCCEEIDGHKFFVK</sequence>
<proteinExistence type="predicted"/>
<reference evidence="2" key="1">
    <citation type="submission" date="2017-04" db="EMBL/GenBank/DDBJ databases">
        <authorList>
            <person name="Criscuolo A."/>
        </authorList>
    </citation>
    <scope>NUCLEOTIDE SEQUENCE [LARGE SCALE GENOMIC DNA]</scope>
</reference>
<name>A0A1Y5ZAE5_9BACI</name>
<dbReference type="Proteomes" id="UP000194499">
    <property type="component" value="Unassembled WGS sequence"/>
</dbReference>
<accession>A0A1Y5ZAE5</accession>
<organism evidence="1 2">
    <name type="scientific">Bacillus pacificus</name>
    <dbReference type="NCBI Taxonomy" id="2026187"/>
    <lineage>
        <taxon>Bacteria</taxon>
        <taxon>Bacillati</taxon>
        <taxon>Bacillota</taxon>
        <taxon>Bacilli</taxon>
        <taxon>Bacillales</taxon>
        <taxon>Bacillaceae</taxon>
        <taxon>Bacillus</taxon>
        <taxon>Bacillus cereus group</taxon>
    </lineage>
</organism>
<dbReference type="AlphaFoldDB" id="A0A1Y5ZAE5"/>
<gene>
    <name evidence="1" type="ORF">BACERE00191_01519</name>
</gene>
<evidence type="ECO:0000313" key="2">
    <source>
        <dbReference type="Proteomes" id="UP000194499"/>
    </source>
</evidence>
<protein>
    <submittedName>
        <fullName evidence="1">Uncharacterized protein</fullName>
    </submittedName>
</protein>
<evidence type="ECO:0000313" key="1">
    <source>
        <dbReference type="EMBL" id="SMD84575.1"/>
    </source>
</evidence>